<keyword evidence="2" id="KW-0238">DNA-binding</keyword>
<evidence type="ECO:0000259" key="1">
    <source>
        <dbReference type="Pfam" id="PF09836"/>
    </source>
</evidence>
<dbReference type="GO" id="GO:0003677">
    <property type="term" value="F:DNA binding"/>
    <property type="evidence" value="ECO:0007669"/>
    <property type="project" value="UniProtKB-KW"/>
</dbReference>
<sequence length="312" mass="34857">MAKTEVRLAQIQAWFMTAISHAGGYRAGVHAAQQMFSLNETALLKPGHEQASRLPIYASGYLLRLQECLEADYPVLMRTLGKELFHFFCRQYLARHPSHSPSLFDLGAGFPQFLQQSQPASGEHENDLLFVFPVELAFLERAYTEVLRAPGLEIQSETGSAYDQETPVPALLTLMSDLHPAVELNAESNVSTNPSWSAAPCLRLLSVQFPLADFWQAAKAGTENNTDPVQPEPQPGWLAVSRIRYRVLLYKLQEWQFHVLVSLQQAEAPVNDVEWLARQVAVHTGLSDIATTDALRLWLPVAAQNNLVVRMP</sequence>
<evidence type="ECO:0000313" key="3">
    <source>
        <dbReference type="Proteomes" id="UP000654304"/>
    </source>
</evidence>
<dbReference type="InterPro" id="IPR044922">
    <property type="entry name" value="DUF2063_N_sf"/>
</dbReference>
<feature type="domain" description="Putative DNA-binding" evidence="1">
    <location>
        <begin position="10"/>
        <end position="114"/>
    </location>
</feature>
<dbReference type="EMBL" id="JACOGD010000001">
    <property type="protein sequence ID" value="MBC3930517.1"/>
    <property type="molecule type" value="Genomic_DNA"/>
</dbReference>
<dbReference type="Proteomes" id="UP000654304">
    <property type="component" value="Unassembled WGS sequence"/>
</dbReference>
<dbReference type="RefSeq" id="WP_186902383.1">
    <property type="nucleotide sequence ID" value="NZ_JACOGD010000001.1"/>
</dbReference>
<dbReference type="Gene3D" id="1.10.150.690">
    <property type="entry name" value="DUF2063"/>
    <property type="match status" value="1"/>
</dbReference>
<dbReference type="Pfam" id="PF09836">
    <property type="entry name" value="DUF2063"/>
    <property type="match status" value="1"/>
</dbReference>
<dbReference type="InterPro" id="IPR018640">
    <property type="entry name" value="DUF2063"/>
</dbReference>
<proteinExistence type="predicted"/>
<gene>
    <name evidence="2" type="ORF">H8K43_02435</name>
</gene>
<keyword evidence="3" id="KW-1185">Reference proteome</keyword>
<organism evidence="2 3">
    <name type="scientific">Undibacterium curvum</name>
    <dbReference type="NCBI Taxonomy" id="2762294"/>
    <lineage>
        <taxon>Bacteria</taxon>
        <taxon>Pseudomonadati</taxon>
        <taxon>Pseudomonadota</taxon>
        <taxon>Betaproteobacteria</taxon>
        <taxon>Burkholderiales</taxon>
        <taxon>Oxalobacteraceae</taxon>
        <taxon>Undibacterium</taxon>
    </lineage>
</organism>
<name>A0ABR7A103_9BURK</name>
<reference evidence="2 3" key="1">
    <citation type="submission" date="2020-08" db="EMBL/GenBank/DDBJ databases">
        <title>Novel species isolated from subtropical streams in China.</title>
        <authorList>
            <person name="Lu H."/>
        </authorList>
    </citation>
    <scope>NUCLEOTIDE SEQUENCE [LARGE SCALE GENOMIC DNA]</scope>
    <source>
        <strain evidence="2 3">CY22W</strain>
    </source>
</reference>
<accession>A0ABR7A103</accession>
<protein>
    <submittedName>
        <fullName evidence="2">DNA-binding domain-containing protein</fullName>
    </submittedName>
</protein>
<evidence type="ECO:0000313" key="2">
    <source>
        <dbReference type="EMBL" id="MBC3930517.1"/>
    </source>
</evidence>
<comment type="caution">
    <text evidence="2">The sequence shown here is derived from an EMBL/GenBank/DDBJ whole genome shotgun (WGS) entry which is preliminary data.</text>
</comment>